<protein>
    <submittedName>
        <fullName evidence="2">Stage V sporulation protein AC</fullName>
    </submittedName>
</protein>
<keyword evidence="3" id="KW-1185">Reference proteome</keyword>
<feature type="transmembrane region" description="Helical" evidence="1">
    <location>
        <begin position="121"/>
        <end position="145"/>
    </location>
</feature>
<gene>
    <name evidence="2" type="primary">spoVAC</name>
    <name evidence="2" type="ORF">NE695_00825</name>
</gene>
<organism evidence="2 3">
    <name type="scientific">Neglectibacter timonensis</name>
    <dbReference type="NCBI Taxonomy" id="1776382"/>
    <lineage>
        <taxon>Bacteria</taxon>
        <taxon>Bacillati</taxon>
        <taxon>Bacillota</taxon>
        <taxon>Clostridia</taxon>
        <taxon>Eubacteriales</taxon>
        <taxon>Oscillospiraceae</taxon>
        <taxon>Neglectibacter</taxon>
    </lineage>
</organism>
<proteinExistence type="predicted"/>
<evidence type="ECO:0000256" key="1">
    <source>
        <dbReference type="SAM" id="Phobius"/>
    </source>
</evidence>
<name>A0ABT1RUV9_9FIRM</name>
<comment type="caution">
    <text evidence="2">The sequence shown here is derived from an EMBL/GenBank/DDBJ whole genome shotgun (WGS) entry which is preliminary data.</text>
</comment>
<dbReference type="InterPro" id="IPR005562">
    <property type="entry name" value="SpoVA"/>
</dbReference>
<dbReference type="Proteomes" id="UP001524473">
    <property type="component" value="Unassembled WGS sequence"/>
</dbReference>
<keyword evidence="1" id="KW-1133">Transmembrane helix</keyword>
<evidence type="ECO:0000313" key="2">
    <source>
        <dbReference type="EMBL" id="MCQ4838454.1"/>
    </source>
</evidence>
<evidence type="ECO:0000313" key="3">
    <source>
        <dbReference type="Proteomes" id="UP001524473"/>
    </source>
</evidence>
<dbReference type="PANTHER" id="PTHR38450:SF1">
    <property type="entry name" value="STAGE V SPORULATION PROTEIN AC"/>
    <property type="match status" value="1"/>
</dbReference>
<dbReference type="InterPro" id="IPR014203">
    <property type="entry name" value="Spore_V_AC"/>
</dbReference>
<feature type="transmembrane region" description="Helical" evidence="1">
    <location>
        <begin position="27"/>
        <end position="47"/>
    </location>
</feature>
<dbReference type="Pfam" id="PF03862">
    <property type="entry name" value="SpoVAC_SpoVAEB"/>
    <property type="match status" value="1"/>
</dbReference>
<keyword evidence="1" id="KW-0472">Membrane</keyword>
<feature type="transmembrane region" description="Helical" evidence="1">
    <location>
        <begin position="59"/>
        <end position="78"/>
    </location>
</feature>
<feature type="transmembrane region" description="Helical" evidence="1">
    <location>
        <begin position="84"/>
        <end position="101"/>
    </location>
</feature>
<dbReference type="EMBL" id="JANFZH010000001">
    <property type="protein sequence ID" value="MCQ4838454.1"/>
    <property type="molecule type" value="Genomic_DNA"/>
</dbReference>
<dbReference type="NCBIfam" id="TIGR02838">
    <property type="entry name" value="spore_V_AC"/>
    <property type="match status" value="1"/>
</dbReference>
<keyword evidence="1" id="KW-0812">Transmembrane</keyword>
<accession>A0ABT1RUV9</accession>
<reference evidence="2 3" key="1">
    <citation type="submission" date="2022-06" db="EMBL/GenBank/DDBJ databases">
        <title>Isolation of gut microbiota from human fecal samples.</title>
        <authorList>
            <person name="Pamer E.G."/>
            <person name="Barat B."/>
            <person name="Waligurski E."/>
            <person name="Medina S."/>
            <person name="Paddock L."/>
            <person name="Mostad J."/>
        </authorList>
    </citation>
    <scope>NUCLEOTIDE SEQUENCE [LARGE SCALE GENOMIC DNA]</scope>
    <source>
        <strain evidence="2 3">DFI.9.73</strain>
    </source>
</reference>
<dbReference type="PANTHER" id="PTHR38450">
    <property type="entry name" value="STAGE V SPORULATION PROTEIN AC-RELATED"/>
    <property type="match status" value="1"/>
</dbReference>
<sequence>MKTASKQQYSEMVKQASPNSPVLKNCVFAFLFGGFICTIGQVLCQLYQNLGLELKDARAFVSVSLILISAVFTALGWYDNIAKVAGAGTLVPITGFANSMVSPAMEFKSEGFITGLGAKMFTVAGPVLVFGITASVVFGFIAFFFHLY</sequence>